<proteinExistence type="predicted"/>
<comment type="caution">
    <text evidence="2">The sequence shown here is derived from an EMBL/GenBank/DDBJ whole genome shotgun (WGS) entry which is preliminary data.</text>
</comment>
<dbReference type="Proteomes" id="UP001054945">
    <property type="component" value="Unassembled WGS sequence"/>
</dbReference>
<sequence length="123" mass="14746">MFFRLLRIATFFFLLIPVKDISPSYSFSRRGWKALRAPFPIYSYPHHLYRNRYISVPIDIPPLFFFALGISKGEQNEIFKYERHLVFRSALEKTSEDGRRSERRKRTHCTATEYASKMKFPFP</sequence>
<name>A0AAV4M8I9_CAEEX</name>
<accession>A0AAV4M8I9</accession>
<dbReference type="AlphaFoldDB" id="A0AAV4M8I9"/>
<reference evidence="2 3" key="1">
    <citation type="submission" date="2021-06" db="EMBL/GenBank/DDBJ databases">
        <title>Caerostris extrusa draft genome.</title>
        <authorList>
            <person name="Kono N."/>
            <person name="Arakawa K."/>
        </authorList>
    </citation>
    <scope>NUCLEOTIDE SEQUENCE [LARGE SCALE GENOMIC DNA]</scope>
</reference>
<keyword evidence="3" id="KW-1185">Reference proteome</keyword>
<protein>
    <recommendedName>
        <fullName evidence="4">Secreted protein</fullName>
    </recommendedName>
</protein>
<feature type="chain" id="PRO_5043405499" description="Secreted protein" evidence="1">
    <location>
        <begin position="22"/>
        <end position="123"/>
    </location>
</feature>
<feature type="signal peptide" evidence="1">
    <location>
        <begin position="1"/>
        <end position="21"/>
    </location>
</feature>
<organism evidence="2 3">
    <name type="scientific">Caerostris extrusa</name>
    <name type="common">Bark spider</name>
    <name type="synonym">Caerostris bankana</name>
    <dbReference type="NCBI Taxonomy" id="172846"/>
    <lineage>
        <taxon>Eukaryota</taxon>
        <taxon>Metazoa</taxon>
        <taxon>Ecdysozoa</taxon>
        <taxon>Arthropoda</taxon>
        <taxon>Chelicerata</taxon>
        <taxon>Arachnida</taxon>
        <taxon>Araneae</taxon>
        <taxon>Araneomorphae</taxon>
        <taxon>Entelegynae</taxon>
        <taxon>Araneoidea</taxon>
        <taxon>Araneidae</taxon>
        <taxon>Caerostris</taxon>
    </lineage>
</organism>
<evidence type="ECO:0000313" key="3">
    <source>
        <dbReference type="Proteomes" id="UP001054945"/>
    </source>
</evidence>
<keyword evidence="1" id="KW-0732">Signal</keyword>
<evidence type="ECO:0000256" key="1">
    <source>
        <dbReference type="SAM" id="SignalP"/>
    </source>
</evidence>
<evidence type="ECO:0000313" key="2">
    <source>
        <dbReference type="EMBL" id="GIX68391.1"/>
    </source>
</evidence>
<dbReference type="EMBL" id="BPLR01019488">
    <property type="protein sequence ID" value="GIX68391.1"/>
    <property type="molecule type" value="Genomic_DNA"/>
</dbReference>
<gene>
    <name evidence="2" type="ORF">CEXT_263981</name>
</gene>
<evidence type="ECO:0008006" key="4">
    <source>
        <dbReference type="Google" id="ProtNLM"/>
    </source>
</evidence>